<proteinExistence type="predicted"/>
<organism evidence="1 2">
    <name type="scientific">Coriobacterium glomerans (strain ATCC 49209 / DSM 20642 / JCM 10262 / PW2)</name>
    <dbReference type="NCBI Taxonomy" id="700015"/>
    <lineage>
        <taxon>Bacteria</taxon>
        <taxon>Bacillati</taxon>
        <taxon>Actinomycetota</taxon>
        <taxon>Coriobacteriia</taxon>
        <taxon>Coriobacteriales</taxon>
        <taxon>Coriobacteriaceae</taxon>
        <taxon>Coriobacterium</taxon>
    </lineage>
</organism>
<reference evidence="2" key="1">
    <citation type="journal article" date="2013" name="Stand. Genomic Sci.">
        <title>Complete genome sequence of Coriobacterium glomerans type strain (PW2(T)) from the midgut of Pyrrhocoris apterus L. (red soldier bug).</title>
        <authorList>
            <person name="Stackebrandt E."/>
            <person name="Zeytun A."/>
            <person name="Lapidus A."/>
            <person name="Nolan M."/>
            <person name="Lucas S."/>
            <person name="Hammon N."/>
            <person name="Deshpande S."/>
            <person name="Cheng J.F."/>
            <person name="Tapia R."/>
            <person name="Goodwin L.A."/>
            <person name="Pitluck S."/>
            <person name="Liolios K."/>
            <person name="Pagani I."/>
            <person name="Ivanova N."/>
            <person name="Mavromatis K."/>
            <person name="Mikhailova N."/>
            <person name="Huntemann M."/>
            <person name="Pati A."/>
            <person name="Chen A."/>
            <person name="Palaniappan K."/>
            <person name="Chang Y.J."/>
            <person name="Land M."/>
            <person name="Hauser L."/>
            <person name="Rohde M."/>
            <person name="Pukall R."/>
            <person name="Goker M."/>
            <person name="Detter J.C."/>
            <person name="Woyke T."/>
            <person name="Bristow J."/>
            <person name="Eisen J.A."/>
            <person name="Markowitz V."/>
            <person name="Hugenholtz P."/>
            <person name="Kyrpides N.C."/>
            <person name="Klenk H.P."/>
        </authorList>
    </citation>
    <scope>NUCLEOTIDE SEQUENCE</scope>
    <source>
        <strain evidence="2">ATCC 49209 / DSM 20642 / JCM 10262 / PW2</strain>
    </source>
</reference>
<keyword evidence="2" id="KW-1185">Reference proteome</keyword>
<dbReference type="Proteomes" id="UP000006851">
    <property type="component" value="Chromosome"/>
</dbReference>
<dbReference type="Gene3D" id="3.40.50.300">
    <property type="entry name" value="P-loop containing nucleotide triphosphate hydrolases"/>
    <property type="match status" value="1"/>
</dbReference>
<dbReference type="SUPFAM" id="SSF52540">
    <property type="entry name" value="P-loop containing nucleoside triphosphate hydrolases"/>
    <property type="match status" value="1"/>
</dbReference>
<dbReference type="InterPro" id="IPR027417">
    <property type="entry name" value="P-loop_NTPase"/>
</dbReference>
<dbReference type="KEGG" id="cgo:Corgl_0921"/>
<accession>F2N9K3</accession>
<sequence length="649" mass="72676">MNSAQELKIPVSMKHLGARGLEIDLRESQMTWAPNGVGKSSIYRALKEKGPKKVSFVECSDYRANFAKSAKNKLTISARVQSISELKNQTEQLLTGCAFVDNLKSMGLTNAKTIGIAVPSHPKAKADLAGDLEQFSKADADGLIDALKGADLQFFVSHWRDLQKAKSLKEEIEPFRNEIIADAVESIERWIDEGERTCPVCGASHGRSVASIIREKHRQACQIEARTLQDYQRSHPGEDAATMAKGYDTLLKVASDAKLTSEDAVFSLCLCGGSKDNSKRIEANSTEFRKLSKRIAKFEAMRDRFYCNILKRKDELVSLLTVKFDVKEEAIKFDDVDKALTVTLPRKVDTYSTGEIDLLLILVKINDFVASDDDTLVLDDPITSFDTANQYAVIFDLIDIISSVKKTVIMFTHNSNCINIAYSQYPNCFKYESLDRWSDGLRKQPITIDDSEDSPRPLSQAALIEQVGRMGCKTYNTKIKYLKAVAERESVPGLNAVFHYDAPLCSVDYEKEKLCNEYLAKLIESFEPDSLNKSSFACRCLDKELLMIALRVWVEKQLYEDQLNESCSPDLFGKAKTLGTRIEAIFPKDGPSSWHGPDTVTRAYLMGKRVMLNQSSHSGAQPVPFEYALNLSAYEIDKMVQDIKAHFGE</sequence>
<evidence type="ECO:0000313" key="1">
    <source>
        <dbReference type="EMBL" id="AEB07032.1"/>
    </source>
</evidence>
<dbReference type="HOGENOM" id="CLU_421943_0_0_11"/>
<evidence type="ECO:0008006" key="3">
    <source>
        <dbReference type="Google" id="ProtNLM"/>
    </source>
</evidence>
<dbReference type="AlphaFoldDB" id="F2N9K3"/>
<gene>
    <name evidence="1" type="ordered locus">Corgl_0921</name>
</gene>
<protein>
    <recommendedName>
        <fullName evidence="3">Protein CR006 P-loop domain-containing protein</fullName>
    </recommendedName>
</protein>
<dbReference type="EMBL" id="CP002628">
    <property type="protein sequence ID" value="AEB07032.1"/>
    <property type="molecule type" value="Genomic_DNA"/>
</dbReference>
<dbReference type="eggNOG" id="COG0419">
    <property type="taxonomic scope" value="Bacteria"/>
</dbReference>
<evidence type="ECO:0000313" key="2">
    <source>
        <dbReference type="Proteomes" id="UP000006851"/>
    </source>
</evidence>
<name>F2N9K3_CORGP</name>